<dbReference type="OrthoDB" id="2381796at2"/>
<protein>
    <recommendedName>
        <fullName evidence="10">Flagellar protein FliL</fullName>
    </recommendedName>
</protein>
<keyword evidence="9 10" id="KW-0472">Membrane</keyword>
<keyword evidence="5 10" id="KW-0145">Chemotaxis</keyword>
<evidence type="ECO:0000256" key="4">
    <source>
        <dbReference type="ARBA" id="ARBA00022475"/>
    </source>
</evidence>
<organism evidence="11 12">
    <name type="scientific">Salicibibacter kimchii</name>
    <dbReference type="NCBI Taxonomy" id="2099786"/>
    <lineage>
        <taxon>Bacteria</taxon>
        <taxon>Bacillati</taxon>
        <taxon>Bacillota</taxon>
        <taxon>Bacilli</taxon>
        <taxon>Bacillales</taxon>
        <taxon>Bacillaceae</taxon>
        <taxon>Salicibibacter</taxon>
    </lineage>
</organism>
<evidence type="ECO:0000313" key="12">
    <source>
        <dbReference type="Proteomes" id="UP000252100"/>
    </source>
</evidence>
<proteinExistence type="inferred from homology"/>
<dbReference type="InterPro" id="IPR005503">
    <property type="entry name" value="FliL"/>
</dbReference>
<comment type="similarity">
    <text evidence="3 10">Belongs to the FliL family.</text>
</comment>
<keyword evidence="4 10" id="KW-1003">Cell membrane</keyword>
<dbReference type="EMBL" id="CP031092">
    <property type="protein sequence ID" value="AXF55127.1"/>
    <property type="molecule type" value="Genomic_DNA"/>
</dbReference>
<dbReference type="GO" id="GO:0006935">
    <property type="term" value="P:chemotaxis"/>
    <property type="evidence" value="ECO:0007669"/>
    <property type="project" value="UniProtKB-KW"/>
</dbReference>
<dbReference type="GO" id="GO:0005886">
    <property type="term" value="C:plasma membrane"/>
    <property type="evidence" value="ECO:0007669"/>
    <property type="project" value="UniProtKB-SubCell"/>
</dbReference>
<evidence type="ECO:0000256" key="8">
    <source>
        <dbReference type="ARBA" id="ARBA00022989"/>
    </source>
</evidence>
<sequence length="143" mass="16065">MMKKVIITLSIVIVVLLVSITTTFFLAIQPDGESAAEDPEPGIDEVIDRSWDTDELTTNLAGDHYVRASFRIQADANDTREELQKRDFQIKNAIIHRLAEMDADELGSSDGLQTLEADLQEDINDLLDTGEVERVYTTSRIIR</sequence>
<keyword evidence="6" id="KW-0812">Transmembrane</keyword>
<evidence type="ECO:0000256" key="7">
    <source>
        <dbReference type="ARBA" id="ARBA00022779"/>
    </source>
</evidence>
<dbReference type="GO" id="GO:0071978">
    <property type="term" value="P:bacterial-type flagellum-dependent swarming motility"/>
    <property type="evidence" value="ECO:0007669"/>
    <property type="project" value="TreeGrafter"/>
</dbReference>
<evidence type="ECO:0000256" key="1">
    <source>
        <dbReference type="ARBA" id="ARBA00002254"/>
    </source>
</evidence>
<dbReference type="RefSeq" id="WP_114370841.1">
    <property type="nucleotide sequence ID" value="NZ_CP031092.1"/>
</dbReference>
<comment type="function">
    <text evidence="1 10">Controls the rotational direction of flagella during chemotaxis.</text>
</comment>
<evidence type="ECO:0000313" key="11">
    <source>
        <dbReference type="EMBL" id="AXF55127.1"/>
    </source>
</evidence>
<dbReference type="PANTHER" id="PTHR35091:SF2">
    <property type="entry name" value="FLAGELLAR PROTEIN FLIL"/>
    <property type="match status" value="1"/>
</dbReference>
<dbReference type="AlphaFoldDB" id="A0A345BVZ6"/>
<reference evidence="11 12" key="1">
    <citation type="journal article" date="2018" name="J. Microbiol.">
        <title>Salicibibacter kimchii gen. nov., sp. nov., a moderately halophilic and alkalitolerant bacterium in the family Bacillaceae, isolated from kimchi.</title>
        <authorList>
            <person name="Jang J.Y."/>
            <person name="Oh Y.J."/>
            <person name="Lim S.K."/>
            <person name="Park H.K."/>
            <person name="Lee C."/>
            <person name="Kim J.Y."/>
            <person name="Lee M.A."/>
            <person name="Choi H.J."/>
        </authorList>
    </citation>
    <scope>NUCLEOTIDE SEQUENCE [LARGE SCALE GENOMIC DNA]</scope>
    <source>
        <strain evidence="11 12">NKC1-1</strain>
    </source>
</reference>
<comment type="subcellular location">
    <subcellularLocation>
        <location evidence="2">Cell membrane</location>
        <topology evidence="2">Single-pass membrane protein</topology>
    </subcellularLocation>
</comment>
<evidence type="ECO:0000256" key="10">
    <source>
        <dbReference type="RuleBase" id="RU364125"/>
    </source>
</evidence>
<name>A0A345BVZ6_9BACI</name>
<dbReference type="Pfam" id="PF03748">
    <property type="entry name" value="FliL"/>
    <property type="match status" value="1"/>
</dbReference>
<evidence type="ECO:0000256" key="5">
    <source>
        <dbReference type="ARBA" id="ARBA00022500"/>
    </source>
</evidence>
<keyword evidence="11" id="KW-0969">Cilium</keyword>
<keyword evidence="8" id="KW-1133">Transmembrane helix</keyword>
<gene>
    <name evidence="11" type="ORF">DT065_03225</name>
</gene>
<dbReference type="KEGG" id="rue:DT065_03225"/>
<evidence type="ECO:0000256" key="9">
    <source>
        <dbReference type="ARBA" id="ARBA00023136"/>
    </source>
</evidence>
<dbReference type="GO" id="GO:0009425">
    <property type="term" value="C:bacterial-type flagellum basal body"/>
    <property type="evidence" value="ECO:0007669"/>
    <property type="project" value="InterPro"/>
</dbReference>
<dbReference type="PANTHER" id="PTHR35091">
    <property type="entry name" value="FLAGELLAR PROTEIN FLIL"/>
    <property type="match status" value="1"/>
</dbReference>
<evidence type="ECO:0000256" key="3">
    <source>
        <dbReference type="ARBA" id="ARBA00008281"/>
    </source>
</evidence>
<keyword evidence="7 10" id="KW-0283">Flagellar rotation</keyword>
<dbReference type="NCBIfam" id="NF005826">
    <property type="entry name" value="PRK07718.1"/>
    <property type="match status" value="1"/>
</dbReference>
<evidence type="ECO:0000256" key="2">
    <source>
        <dbReference type="ARBA" id="ARBA00004162"/>
    </source>
</evidence>
<keyword evidence="11" id="KW-0966">Cell projection</keyword>
<dbReference type="Proteomes" id="UP000252100">
    <property type="component" value="Chromosome"/>
</dbReference>
<keyword evidence="11" id="KW-0282">Flagellum</keyword>
<keyword evidence="12" id="KW-1185">Reference proteome</keyword>
<evidence type="ECO:0000256" key="6">
    <source>
        <dbReference type="ARBA" id="ARBA00022692"/>
    </source>
</evidence>
<accession>A0A345BVZ6</accession>